<accession>A0AAW9V794</accession>
<reference evidence="1 2" key="1">
    <citation type="submission" date="2019-10" db="EMBL/GenBank/DDBJ databases">
        <title>Comparative genomic analysis of Providencia.</title>
        <authorList>
            <person name="Yuan C."/>
            <person name="Wei Y."/>
            <person name="Yin Z."/>
        </authorList>
    </citation>
    <scope>NUCLEOTIDE SEQUENCE [LARGE SCALE GENOMIC DNA]</scope>
    <source>
        <strain evidence="2">wls1934</strain>
    </source>
</reference>
<proteinExistence type="predicted"/>
<evidence type="ECO:0000313" key="1">
    <source>
        <dbReference type="EMBL" id="MTC33617.1"/>
    </source>
</evidence>
<evidence type="ECO:0000313" key="2">
    <source>
        <dbReference type="Proteomes" id="UP000449944"/>
    </source>
</evidence>
<gene>
    <name evidence="1" type="ORF">GKR67_03195</name>
</gene>
<organism evidence="1 2">
    <name type="scientific">Providencia alcalifaciens</name>
    <dbReference type="NCBI Taxonomy" id="126385"/>
    <lineage>
        <taxon>Bacteria</taxon>
        <taxon>Pseudomonadati</taxon>
        <taxon>Pseudomonadota</taxon>
        <taxon>Gammaproteobacteria</taxon>
        <taxon>Enterobacterales</taxon>
        <taxon>Morganellaceae</taxon>
        <taxon>Providencia</taxon>
    </lineage>
</organism>
<dbReference type="EMBL" id="WLUB01000009">
    <property type="protein sequence ID" value="MTC33617.1"/>
    <property type="molecule type" value="Genomic_DNA"/>
</dbReference>
<protein>
    <submittedName>
        <fullName evidence="1">Uncharacterized protein</fullName>
    </submittedName>
</protein>
<sequence>MKEQQVKLSKLFKSGRWFGYGLTVDGKLLSNQKEVSFTTTPLGENNSVVVEFECNLSMMADAPDIHLD</sequence>
<dbReference type="Proteomes" id="UP000449944">
    <property type="component" value="Unassembled WGS sequence"/>
</dbReference>
<name>A0AAW9V794_9GAMM</name>
<comment type="caution">
    <text evidence="1">The sequence shown here is derived from an EMBL/GenBank/DDBJ whole genome shotgun (WGS) entry which is preliminary data.</text>
</comment>
<dbReference type="AlphaFoldDB" id="A0AAW9V794"/>